<dbReference type="InterPro" id="IPR024520">
    <property type="entry name" value="DUF3558"/>
</dbReference>
<dbReference type="EMBL" id="CP078145">
    <property type="protein sequence ID" value="QXN90616.1"/>
    <property type="molecule type" value="Genomic_DNA"/>
</dbReference>
<proteinExistence type="predicted"/>
<evidence type="ECO:0000256" key="1">
    <source>
        <dbReference type="SAM" id="MobiDB-lite"/>
    </source>
</evidence>
<name>A0ABX8RT13_NOCIO</name>
<accession>A0ABX8RT13</accession>
<keyword evidence="3" id="KW-1185">Reference proteome</keyword>
<dbReference type="RefSeq" id="WP_218471484.1">
    <property type="nucleotide sequence ID" value="NZ_BAABJN010000006.1"/>
</dbReference>
<dbReference type="Proteomes" id="UP000694257">
    <property type="component" value="Chromosome"/>
</dbReference>
<feature type="region of interest" description="Disordered" evidence="1">
    <location>
        <begin position="33"/>
        <end position="55"/>
    </location>
</feature>
<dbReference type="Pfam" id="PF12079">
    <property type="entry name" value="DUF3558"/>
    <property type="match status" value="1"/>
</dbReference>
<evidence type="ECO:0000313" key="2">
    <source>
        <dbReference type="EMBL" id="QXN90616.1"/>
    </source>
</evidence>
<evidence type="ECO:0000313" key="3">
    <source>
        <dbReference type="Proteomes" id="UP000694257"/>
    </source>
</evidence>
<protein>
    <submittedName>
        <fullName evidence="2">DUF3558 domain-containing protein</fullName>
    </submittedName>
</protein>
<feature type="compositionally biased region" description="Low complexity" evidence="1">
    <location>
        <begin position="34"/>
        <end position="55"/>
    </location>
</feature>
<gene>
    <name evidence="2" type="ORF">KV110_35380</name>
</gene>
<sequence length="196" mass="20045">MSDGAGGTSTPRIGFVAIAAGLLLLTGCAEDKAGGTPTPATSTTSSAAALSTAPGSNPHAFDPCTALTPQFLAQHQWDAKPPEPKQDSAGGVTWKGCRFVAKAGYGFVVETTNGTLPQIREKFPAAVEIPAGPRKALRYEARPDVPGGCTINIEMRSGSLYILTNVPQTPANKNLAACDIATEIAQAVAPLLPTGS</sequence>
<reference evidence="2 3" key="1">
    <citation type="submission" date="2021-07" db="EMBL/GenBank/DDBJ databases">
        <title>Whole Genome Sequence of Nocardia Iowensis.</title>
        <authorList>
            <person name="Lamm A."/>
            <person name="Collins-Fairclough A.M."/>
            <person name="Bunk B."/>
            <person name="Sproer C."/>
        </authorList>
    </citation>
    <scope>NUCLEOTIDE SEQUENCE [LARGE SCALE GENOMIC DNA]</scope>
    <source>
        <strain evidence="2 3">NRRL 5646</strain>
    </source>
</reference>
<organism evidence="2 3">
    <name type="scientific">Nocardia iowensis</name>
    <dbReference type="NCBI Taxonomy" id="204891"/>
    <lineage>
        <taxon>Bacteria</taxon>
        <taxon>Bacillati</taxon>
        <taxon>Actinomycetota</taxon>
        <taxon>Actinomycetes</taxon>
        <taxon>Mycobacteriales</taxon>
        <taxon>Nocardiaceae</taxon>
        <taxon>Nocardia</taxon>
    </lineage>
</organism>